<keyword evidence="3" id="KW-1185">Reference proteome</keyword>
<gene>
    <name evidence="2" type="ORF">SAMN05421630_101521</name>
</gene>
<name>A0A222VNV3_9PSEU</name>
<protein>
    <submittedName>
        <fullName evidence="2">Uncharacterized protein</fullName>
    </submittedName>
</protein>
<evidence type="ECO:0000313" key="2">
    <source>
        <dbReference type="EMBL" id="SDC12916.1"/>
    </source>
</evidence>
<dbReference type="STRING" id="530584.SAMN05421630_101521"/>
<proteinExistence type="predicted"/>
<dbReference type="AlphaFoldDB" id="A0A222VNV3"/>
<accession>A0A222VNV3</accession>
<feature type="region of interest" description="Disordered" evidence="1">
    <location>
        <begin position="28"/>
        <end position="49"/>
    </location>
</feature>
<evidence type="ECO:0000256" key="1">
    <source>
        <dbReference type="SAM" id="MobiDB-lite"/>
    </source>
</evidence>
<dbReference type="Proteomes" id="UP000199494">
    <property type="component" value="Unassembled WGS sequence"/>
</dbReference>
<evidence type="ECO:0000313" key="3">
    <source>
        <dbReference type="Proteomes" id="UP000199494"/>
    </source>
</evidence>
<reference evidence="2 3" key="1">
    <citation type="submission" date="2016-10" db="EMBL/GenBank/DDBJ databases">
        <authorList>
            <person name="de Groot N.N."/>
        </authorList>
    </citation>
    <scope>NUCLEOTIDE SEQUENCE [LARGE SCALE GENOMIC DNA]</scope>
    <source>
        <strain evidence="2 3">CGMCC 4.5506</strain>
    </source>
</reference>
<sequence>MGTMSWGIDAVMAEARYRAEELHKTRGRTSLSARSRRERAEVPAAVPGSDASVTEIAGRARGGFGARAARVSEEAPRRAS</sequence>
<organism evidence="2 3">
    <name type="scientific">Prauserella marina</name>
    <dbReference type="NCBI Taxonomy" id="530584"/>
    <lineage>
        <taxon>Bacteria</taxon>
        <taxon>Bacillati</taxon>
        <taxon>Actinomycetota</taxon>
        <taxon>Actinomycetes</taxon>
        <taxon>Pseudonocardiales</taxon>
        <taxon>Pseudonocardiaceae</taxon>
        <taxon>Prauserella</taxon>
    </lineage>
</organism>
<dbReference type="EMBL" id="FMZE01000001">
    <property type="protein sequence ID" value="SDC12916.1"/>
    <property type="molecule type" value="Genomic_DNA"/>
</dbReference>
<dbReference type="KEGG" id="pmad:BAY61_10775"/>